<reference evidence="2" key="1">
    <citation type="submission" date="2020-12" db="EMBL/GenBank/DDBJ databases">
        <title>Ramlibacter sp. nov., isolated from a freshwater alga, Cryptomonas.</title>
        <authorList>
            <person name="Kim H.M."/>
            <person name="Jeon C.O."/>
        </authorList>
    </citation>
    <scope>NUCLEOTIDE SEQUENCE</scope>
    <source>
        <strain evidence="2">CrO1</strain>
    </source>
</reference>
<feature type="region of interest" description="Disordered" evidence="1">
    <location>
        <begin position="1"/>
        <end position="21"/>
    </location>
</feature>
<sequence>MSFQLSLPASLPSPDTPHTLASLSLGAPGTLTVEVLNREQRVALAQRAHCRLGSSRETSAATRHAVALTLTPSLTFTA</sequence>
<organism evidence="2 3">
    <name type="scientific">Ramlibacter algicola</name>
    <dbReference type="NCBI Taxonomy" id="2795217"/>
    <lineage>
        <taxon>Bacteria</taxon>
        <taxon>Pseudomonadati</taxon>
        <taxon>Pseudomonadota</taxon>
        <taxon>Betaproteobacteria</taxon>
        <taxon>Burkholderiales</taxon>
        <taxon>Comamonadaceae</taxon>
        <taxon>Ramlibacter</taxon>
    </lineage>
</organism>
<dbReference type="Proteomes" id="UP000617041">
    <property type="component" value="Unassembled WGS sequence"/>
</dbReference>
<protein>
    <submittedName>
        <fullName evidence="2">Uncharacterized protein</fullName>
    </submittedName>
</protein>
<evidence type="ECO:0000256" key="1">
    <source>
        <dbReference type="SAM" id="MobiDB-lite"/>
    </source>
</evidence>
<keyword evidence="3" id="KW-1185">Reference proteome</keyword>
<evidence type="ECO:0000313" key="2">
    <source>
        <dbReference type="EMBL" id="MBK0391659.1"/>
    </source>
</evidence>
<comment type="caution">
    <text evidence="2">The sequence shown here is derived from an EMBL/GenBank/DDBJ whole genome shotgun (WGS) entry which is preliminary data.</text>
</comment>
<dbReference type="RefSeq" id="WP_200786462.1">
    <property type="nucleotide sequence ID" value="NZ_JAEDAO010000001.1"/>
</dbReference>
<proteinExistence type="predicted"/>
<accession>A0A934UPK7</accession>
<evidence type="ECO:0000313" key="3">
    <source>
        <dbReference type="Proteomes" id="UP000617041"/>
    </source>
</evidence>
<dbReference type="EMBL" id="JAEDAO010000001">
    <property type="protein sequence ID" value="MBK0391659.1"/>
    <property type="molecule type" value="Genomic_DNA"/>
</dbReference>
<name>A0A934UPK7_9BURK</name>
<dbReference type="AlphaFoldDB" id="A0A934UPK7"/>
<gene>
    <name evidence="2" type="ORF">I8E28_03570</name>
</gene>